<dbReference type="InterPro" id="IPR013187">
    <property type="entry name" value="F-box-assoc_dom_typ3"/>
</dbReference>
<dbReference type="SUPFAM" id="SSF81383">
    <property type="entry name" value="F-box domain"/>
    <property type="match status" value="1"/>
</dbReference>
<reference evidence="3 4" key="1">
    <citation type="journal article" date="2023" name="G3 (Bethesda)">
        <title>A chromosome-length genome assembly and annotation of blackberry (Rubus argutus, cv. 'Hillquist').</title>
        <authorList>
            <person name="Bruna T."/>
            <person name="Aryal R."/>
            <person name="Dudchenko O."/>
            <person name="Sargent D.J."/>
            <person name="Mead D."/>
            <person name="Buti M."/>
            <person name="Cavallini A."/>
            <person name="Hytonen T."/>
            <person name="Andres J."/>
            <person name="Pham M."/>
            <person name="Weisz D."/>
            <person name="Mascagni F."/>
            <person name="Usai G."/>
            <person name="Natali L."/>
            <person name="Bassil N."/>
            <person name="Fernandez G.E."/>
            <person name="Lomsadze A."/>
            <person name="Armour M."/>
            <person name="Olukolu B."/>
            <person name="Poorten T."/>
            <person name="Britton C."/>
            <person name="Davik J."/>
            <person name="Ashrafi H."/>
            <person name="Aiden E.L."/>
            <person name="Borodovsky M."/>
            <person name="Worthington M."/>
        </authorList>
    </citation>
    <scope>NUCLEOTIDE SEQUENCE [LARGE SCALE GENOMIC DNA]</scope>
    <source>
        <strain evidence="3">PI 553951</strain>
    </source>
</reference>
<feature type="compositionally biased region" description="Basic and acidic residues" evidence="1">
    <location>
        <begin position="615"/>
        <end position="631"/>
    </location>
</feature>
<protein>
    <recommendedName>
        <fullName evidence="2">F-box associated beta-propeller type 3 domain-containing protein</fullName>
    </recommendedName>
</protein>
<evidence type="ECO:0000313" key="3">
    <source>
        <dbReference type="EMBL" id="KAK9944846.1"/>
    </source>
</evidence>
<dbReference type="EMBL" id="JBEDUW010000002">
    <property type="protein sequence ID" value="KAK9944846.1"/>
    <property type="molecule type" value="Genomic_DNA"/>
</dbReference>
<dbReference type="InterPro" id="IPR017451">
    <property type="entry name" value="F-box-assoc_interact_dom"/>
</dbReference>
<feature type="region of interest" description="Disordered" evidence="1">
    <location>
        <begin position="1"/>
        <end position="25"/>
    </location>
</feature>
<feature type="region of interest" description="Disordered" evidence="1">
    <location>
        <begin position="564"/>
        <end position="631"/>
    </location>
</feature>
<dbReference type="InterPro" id="IPR050796">
    <property type="entry name" value="SCF_F-box_component"/>
</dbReference>
<feature type="domain" description="F-box associated beta-propeller type 3" evidence="2">
    <location>
        <begin position="221"/>
        <end position="434"/>
    </location>
</feature>
<keyword evidence="4" id="KW-1185">Reference proteome</keyword>
<dbReference type="InterPro" id="IPR036047">
    <property type="entry name" value="F-box-like_dom_sf"/>
</dbReference>
<dbReference type="PANTHER" id="PTHR31672:SF13">
    <property type="entry name" value="F-BOX PROTEIN CPR30-LIKE"/>
    <property type="match status" value="1"/>
</dbReference>
<dbReference type="NCBIfam" id="TIGR01640">
    <property type="entry name" value="F_box_assoc_1"/>
    <property type="match status" value="1"/>
</dbReference>
<organism evidence="3 4">
    <name type="scientific">Rubus argutus</name>
    <name type="common">Southern blackberry</name>
    <dbReference type="NCBI Taxonomy" id="59490"/>
    <lineage>
        <taxon>Eukaryota</taxon>
        <taxon>Viridiplantae</taxon>
        <taxon>Streptophyta</taxon>
        <taxon>Embryophyta</taxon>
        <taxon>Tracheophyta</taxon>
        <taxon>Spermatophyta</taxon>
        <taxon>Magnoliopsida</taxon>
        <taxon>eudicotyledons</taxon>
        <taxon>Gunneridae</taxon>
        <taxon>Pentapetalae</taxon>
        <taxon>rosids</taxon>
        <taxon>fabids</taxon>
        <taxon>Rosales</taxon>
        <taxon>Rosaceae</taxon>
        <taxon>Rosoideae</taxon>
        <taxon>Rosoideae incertae sedis</taxon>
        <taxon>Rubus</taxon>
    </lineage>
</organism>
<dbReference type="InterPro" id="IPR011043">
    <property type="entry name" value="Gal_Oxase/kelch_b-propeller"/>
</dbReference>
<evidence type="ECO:0000259" key="2">
    <source>
        <dbReference type="Pfam" id="PF08268"/>
    </source>
</evidence>
<proteinExistence type="predicted"/>
<evidence type="ECO:0000256" key="1">
    <source>
        <dbReference type="SAM" id="MobiDB-lite"/>
    </source>
</evidence>
<sequence>MAHKGDIPEEPPQAEPQLATNQQGIIDVAPRPVVQELRSEEKEEIQLDPNQQAVIDAAPRPVVKKIQLDLNQWGMIDFDPRALVQEFRYILYQPRILTVNPRPVVQELQLHLNQPGLIDNAPRSVVQGIRQQGTGSNKLQKPATSFLDISSDSLATILSTLQVDNYFQLNCVSKSWQRFLSDPHFTETVKFSPLILVETRGNLENWKRFFGICMDRAQNSPKSSCKLRLPLRLDTNIVGSCDGFLCMEAYDKTLHIYNPITAEWLTLPNHLFEFSYPRMLGFGRSLVKKVFKIILFSADDVMVLTIGVDKGWRKKENLVYPLVSREWEEEQQGVFLNGSIYWMGKHILVFDLDDEKFQEILLPTQIMNLEKKNKGYEAMATVGVIQNELSLVANVGRDLYLYVMKHHKDGSSWKLRMVVKNERVTTETKVLIYGRLGQLVLLHDGELGIIHPKTEKRIVSVVIDGMTRFTRAFVFVPNFALLEDLGIFPRCPMIQGIGQKTVHKPILPNGPGRRQQSQGITDSSMNTHIDSGYTKQKIEGPPTISCHAPFYTQQRMDENLAHQQNALQKGQKRKRKYPTRPGIKPAAERDNKAASGQEAEEVFLNQKSSPEGDNSEEHKDANADNFWEKTQ</sequence>
<gene>
    <name evidence="3" type="ORF">M0R45_010393</name>
</gene>
<dbReference type="AlphaFoldDB" id="A0AAW1Y996"/>
<evidence type="ECO:0000313" key="4">
    <source>
        <dbReference type="Proteomes" id="UP001457282"/>
    </source>
</evidence>
<dbReference type="PANTHER" id="PTHR31672">
    <property type="entry name" value="BNACNNG10540D PROTEIN"/>
    <property type="match status" value="1"/>
</dbReference>
<feature type="compositionally biased region" description="Polar residues" evidence="1">
    <location>
        <begin position="514"/>
        <end position="529"/>
    </location>
</feature>
<comment type="caution">
    <text evidence="3">The sequence shown here is derived from an EMBL/GenBank/DDBJ whole genome shotgun (WGS) entry which is preliminary data.</text>
</comment>
<accession>A0AAW1Y996</accession>
<dbReference type="Proteomes" id="UP001457282">
    <property type="component" value="Unassembled WGS sequence"/>
</dbReference>
<dbReference type="SUPFAM" id="SSF50965">
    <property type="entry name" value="Galactose oxidase, central domain"/>
    <property type="match status" value="1"/>
</dbReference>
<dbReference type="Pfam" id="PF08268">
    <property type="entry name" value="FBA_3"/>
    <property type="match status" value="1"/>
</dbReference>
<name>A0AAW1Y996_RUBAR</name>
<feature type="region of interest" description="Disordered" evidence="1">
    <location>
        <begin position="504"/>
        <end position="529"/>
    </location>
</feature>